<keyword evidence="2" id="KW-1185">Reference proteome</keyword>
<proteinExistence type="predicted"/>
<reference evidence="1 2" key="1">
    <citation type="submission" date="2022-06" db="EMBL/GenBank/DDBJ databases">
        <title>Runella sp. S5 genome sequencing.</title>
        <authorList>
            <person name="Park S."/>
        </authorList>
    </citation>
    <scope>NUCLEOTIDE SEQUENCE [LARGE SCALE GENOMIC DNA]</scope>
    <source>
        <strain evidence="1 2">S5</strain>
    </source>
</reference>
<gene>
    <name evidence="1" type="ORF">NCI00_12760</name>
</gene>
<protein>
    <submittedName>
        <fullName evidence="1">Uncharacterized protein</fullName>
    </submittedName>
</protein>
<comment type="caution">
    <text evidence="1">The sequence shown here is derived from an EMBL/GenBank/DDBJ whole genome shotgun (WGS) entry which is preliminary data.</text>
</comment>
<name>A0ABT1FRA8_9BACT</name>
<sequence length="51" mass="5712">METNLMTSKRNSPKKKMGKFNTLKEAVAHKTGLVNQLLAKIDKQQLDALAK</sequence>
<dbReference type="EMBL" id="JAMZEL010000004">
    <property type="protein sequence ID" value="MCP1383308.1"/>
    <property type="molecule type" value="Genomic_DNA"/>
</dbReference>
<evidence type="ECO:0000313" key="1">
    <source>
        <dbReference type="EMBL" id="MCP1383308.1"/>
    </source>
</evidence>
<dbReference type="Proteomes" id="UP001204772">
    <property type="component" value="Unassembled WGS sequence"/>
</dbReference>
<evidence type="ECO:0000313" key="2">
    <source>
        <dbReference type="Proteomes" id="UP001204772"/>
    </source>
</evidence>
<dbReference type="RefSeq" id="WP_166558625.1">
    <property type="nucleotide sequence ID" value="NZ_JAMZEL010000004.1"/>
</dbReference>
<accession>A0ABT1FRA8</accession>
<organism evidence="1 2">
    <name type="scientific">Runella salmonicolor</name>
    <dbReference type="NCBI Taxonomy" id="2950278"/>
    <lineage>
        <taxon>Bacteria</taxon>
        <taxon>Pseudomonadati</taxon>
        <taxon>Bacteroidota</taxon>
        <taxon>Cytophagia</taxon>
        <taxon>Cytophagales</taxon>
        <taxon>Spirosomataceae</taxon>
        <taxon>Runella</taxon>
    </lineage>
</organism>